<keyword evidence="1" id="KW-0812">Transmembrane</keyword>
<name>A0A2G3DTV3_9FIRM</name>
<dbReference type="RefSeq" id="WP_099392322.1">
    <property type="nucleotide sequence ID" value="NZ_PDYF01000025.1"/>
</dbReference>
<gene>
    <name evidence="2" type="ORF">CSX01_10270</name>
</gene>
<organism evidence="2 3">
    <name type="scientific">Pseudobutyrivibrio ruminis</name>
    <dbReference type="NCBI Taxonomy" id="46206"/>
    <lineage>
        <taxon>Bacteria</taxon>
        <taxon>Bacillati</taxon>
        <taxon>Bacillota</taxon>
        <taxon>Clostridia</taxon>
        <taxon>Lachnospirales</taxon>
        <taxon>Lachnospiraceae</taxon>
        <taxon>Pseudobutyrivibrio</taxon>
    </lineage>
</organism>
<feature type="transmembrane region" description="Helical" evidence="1">
    <location>
        <begin position="37"/>
        <end position="56"/>
    </location>
</feature>
<protein>
    <recommendedName>
        <fullName evidence="4">O-antigen ligase like membrane protein</fullName>
    </recommendedName>
</protein>
<feature type="transmembrane region" description="Helical" evidence="1">
    <location>
        <begin position="344"/>
        <end position="371"/>
    </location>
</feature>
<evidence type="ECO:0008006" key="4">
    <source>
        <dbReference type="Google" id="ProtNLM"/>
    </source>
</evidence>
<proteinExistence type="predicted"/>
<feature type="transmembrane region" description="Helical" evidence="1">
    <location>
        <begin position="119"/>
        <end position="140"/>
    </location>
</feature>
<accession>A0A2G3DTV3</accession>
<reference evidence="2 3" key="2">
    <citation type="submission" date="2017-10" db="EMBL/GenBank/DDBJ databases">
        <authorList>
            <person name="Banno H."/>
            <person name="Chua N.-H."/>
        </authorList>
    </citation>
    <scope>NUCLEOTIDE SEQUENCE [LARGE SCALE GENOMIC DNA]</scope>
    <source>
        <strain evidence="2 3">JK626</strain>
    </source>
</reference>
<keyword evidence="1" id="KW-0472">Membrane</keyword>
<feature type="transmembrane region" description="Helical" evidence="1">
    <location>
        <begin position="237"/>
        <end position="255"/>
    </location>
</feature>
<dbReference type="EMBL" id="PDYF01000025">
    <property type="protein sequence ID" value="PHU34371.1"/>
    <property type="molecule type" value="Genomic_DNA"/>
</dbReference>
<dbReference type="Proteomes" id="UP000225889">
    <property type="component" value="Unassembled WGS sequence"/>
</dbReference>
<feature type="transmembrane region" description="Helical" evidence="1">
    <location>
        <begin position="91"/>
        <end position="107"/>
    </location>
</feature>
<feature type="transmembrane region" description="Helical" evidence="1">
    <location>
        <begin position="68"/>
        <end position="85"/>
    </location>
</feature>
<evidence type="ECO:0000256" key="1">
    <source>
        <dbReference type="SAM" id="Phobius"/>
    </source>
</evidence>
<evidence type="ECO:0000313" key="2">
    <source>
        <dbReference type="EMBL" id="PHU34371.1"/>
    </source>
</evidence>
<keyword evidence="1" id="KW-1133">Transmembrane helix</keyword>
<comment type="caution">
    <text evidence="2">The sequence shown here is derived from an EMBL/GenBank/DDBJ whole genome shotgun (WGS) entry which is preliminary data.</text>
</comment>
<sequence>MFKTEGKLRKVNIKFVRAIIWSIALIALFFQCYYPKLSSLIVPAVLGYVLMNAYTIKREPCHRWLKLFWIYVIYITVSVLVSLFLGRDFGNVVRFTTILLMIPLVLLEDISQYDIEWKLFKLIIGAKAISIIVIWFIVFIQQDYIAWRQWAMSIGAGDIYILYGIPRVQLQGNSLLLFAAVSDIEKNDRYNWFNLLLIFSVLCAGNSAFYLGLFIYISIRLLRRLIKSAKEFNRNGVFIIAIISVFAIVFLVYGVRQLEIKSSGVEDTNRVRIEQAELLLDTNPLFGSGIGSYANGKISTRVYKDQIYFELQSLYIFHQVGFVGMTLVLLLTFLPMFYNKRALVVYSIYLIYTFWNPYCFDTTHILVLLIISNNFIKVEEFESSSRINHCVLSQ</sequence>
<evidence type="ECO:0000313" key="3">
    <source>
        <dbReference type="Proteomes" id="UP000225889"/>
    </source>
</evidence>
<feature type="transmembrane region" description="Helical" evidence="1">
    <location>
        <begin position="314"/>
        <end position="338"/>
    </location>
</feature>
<feature type="transmembrane region" description="Helical" evidence="1">
    <location>
        <begin position="12"/>
        <end position="31"/>
    </location>
</feature>
<dbReference type="AlphaFoldDB" id="A0A2G3DTV3"/>
<reference evidence="2 3" key="1">
    <citation type="submission" date="2017-10" db="EMBL/GenBank/DDBJ databases">
        <title>Resolving the taxonomy of Roseburia spp., Eubacterium rectale and Agathobacter spp. through phylogenomic analysis.</title>
        <authorList>
            <person name="Sheridan P.O."/>
            <person name="Walker A.W."/>
            <person name="Duncan S.H."/>
            <person name="Scott K.P."/>
            <person name="Toole P.W.O."/>
            <person name="Luis P."/>
            <person name="Flint H.J."/>
        </authorList>
    </citation>
    <scope>NUCLEOTIDE SEQUENCE [LARGE SCALE GENOMIC DNA]</scope>
    <source>
        <strain evidence="2 3">JK626</strain>
    </source>
</reference>
<feature type="transmembrane region" description="Helical" evidence="1">
    <location>
        <begin position="193"/>
        <end position="217"/>
    </location>
</feature>